<gene>
    <name evidence="1" type="ORF">METZ01_LOCUS298941</name>
</gene>
<proteinExistence type="predicted"/>
<reference evidence="1" key="1">
    <citation type="submission" date="2018-05" db="EMBL/GenBank/DDBJ databases">
        <authorList>
            <person name="Lanie J.A."/>
            <person name="Ng W.-L."/>
            <person name="Kazmierczak K.M."/>
            <person name="Andrzejewski T.M."/>
            <person name="Davidsen T.M."/>
            <person name="Wayne K.J."/>
            <person name="Tettelin H."/>
            <person name="Glass J.I."/>
            <person name="Rusch D."/>
            <person name="Podicherti R."/>
            <person name="Tsui H.-C.T."/>
            <person name="Winkler M.E."/>
        </authorList>
    </citation>
    <scope>NUCLEOTIDE SEQUENCE</scope>
</reference>
<dbReference type="EMBL" id="UINC01092474">
    <property type="protein sequence ID" value="SVC46087.1"/>
    <property type="molecule type" value="Genomic_DNA"/>
</dbReference>
<dbReference type="AlphaFoldDB" id="A0A382MEB7"/>
<organism evidence="1">
    <name type="scientific">marine metagenome</name>
    <dbReference type="NCBI Taxonomy" id="408172"/>
    <lineage>
        <taxon>unclassified sequences</taxon>
        <taxon>metagenomes</taxon>
        <taxon>ecological metagenomes</taxon>
    </lineage>
</organism>
<feature type="non-terminal residue" evidence="1">
    <location>
        <position position="53"/>
    </location>
</feature>
<protein>
    <submittedName>
        <fullName evidence="1">Uncharacterized protein</fullName>
    </submittedName>
</protein>
<evidence type="ECO:0000313" key="1">
    <source>
        <dbReference type="EMBL" id="SVC46087.1"/>
    </source>
</evidence>
<name>A0A382MEB7_9ZZZZ</name>
<sequence length="53" mass="5624">MKATFPSRSPRWNHSWPARLAVVAIVWASSATGAGTLEQVATTEIVAVEGSDI</sequence>
<accession>A0A382MEB7</accession>